<name>A0A822UX69_AGRTU</name>
<accession>A0A822UX69</accession>
<dbReference type="Proteomes" id="UP000192074">
    <property type="component" value="Unassembled WGS sequence"/>
</dbReference>
<evidence type="ECO:0000313" key="1">
    <source>
        <dbReference type="EMBL" id="CVI14434.1"/>
    </source>
</evidence>
<organism evidence="1 2">
    <name type="scientific">Agrobacterium tumefaciens str. B6</name>
    <dbReference type="NCBI Taxonomy" id="1183423"/>
    <lineage>
        <taxon>Bacteria</taxon>
        <taxon>Pseudomonadati</taxon>
        <taxon>Pseudomonadota</taxon>
        <taxon>Alphaproteobacteria</taxon>
        <taxon>Hyphomicrobiales</taxon>
        <taxon>Rhizobiaceae</taxon>
        <taxon>Rhizobium/Agrobacterium group</taxon>
        <taxon>Agrobacterium</taxon>
        <taxon>Agrobacterium tumefaciens complex</taxon>
    </lineage>
</organism>
<comment type="caution">
    <text evidence="1">The sequence shown here is derived from an EMBL/GenBank/DDBJ whole genome shotgun (WGS) entry which is preliminary data.</text>
</comment>
<sequence>MVNDFYLLSPSVGLNLPTSTSLPDRMLKEQTDDDRVFSPQTTSFRRFRLREET</sequence>
<dbReference type="EMBL" id="FCNL01000005">
    <property type="protein sequence ID" value="CVI14434.1"/>
    <property type="molecule type" value="Genomic_DNA"/>
</dbReference>
<protein>
    <submittedName>
        <fullName evidence="1">Uncharacterized protein</fullName>
    </submittedName>
</protein>
<proteinExistence type="predicted"/>
<gene>
    <name evidence="1" type="ORF">AGR4A_Cc130046</name>
</gene>
<dbReference type="AlphaFoldDB" id="A0A822UX69"/>
<reference evidence="1 2" key="1">
    <citation type="submission" date="2016-01" db="EMBL/GenBank/DDBJ databases">
        <authorList>
            <person name="Regsiter A."/>
            <person name="william w."/>
        </authorList>
    </citation>
    <scope>NUCLEOTIDE SEQUENCE [LARGE SCALE GENOMIC DNA]</scope>
    <source>
        <strain evidence="1 2">B6</strain>
    </source>
</reference>
<evidence type="ECO:0000313" key="2">
    <source>
        <dbReference type="Proteomes" id="UP000192074"/>
    </source>
</evidence>